<keyword evidence="8" id="KW-1185">Reference proteome</keyword>
<evidence type="ECO:0000256" key="4">
    <source>
        <dbReference type="ARBA" id="ARBA00023203"/>
    </source>
</evidence>
<dbReference type="GO" id="GO:0030041">
    <property type="term" value="P:actin filament polymerization"/>
    <property type="evidence" value="ECO:0007669"/>
    <property type="project" value="InterPro"/>
</dbReference>
<evidence type="ECO:0000256" key="6">
    <source>
        <dbReference type="RuleBase" id="RU364015"/>
    </source>
</evidence>
<name>A0A4P9XZU6_9FUNG</name>
<organism evidence="7 8">
    <name type="scientific">Piptocephalis cylindrospora</name>
    <dbReference type="NCBI Taxonomy" id="1907219"/>
    <lineage>
        <taxon>Eukaryota</taxon>
        <taxon>Fungi</taxon>
        <taxon>Fungi incertae sedis</taxon>
        <taxon>Zoopagomycota</taxon>
        <taxon>Zoopagomycotina</taxon>
        <taxon>Zoopagomycetes</taxon>
        <taxon>Zoopagales</taxon>
        <taxon>Piptocephalidaceae</taxon>
        <taxon>Piptocephalis</taxon>
    </lineage>
</organism>
<dbReference type="Pfam" id="PF04045">
    <property type="entry name" value="P34-Arc"/>
    <property type="match status" value="1"/>
</dbReference>
<reference evidence="8" key="1">
    <citation type="journal article" date="2018" name="Nat. Microbiol.">
        <title>Leveraging single-cell genomics to expand the fungal tree of life.</title>
        <authorList>
            <person name="Ahrendt S.R."/>
            <person name="Quandt C.A."/>
            <person name="Ciobanu D."/>
            <person name="Clum A."/>
            <person name="Salamov A."/>
            <person name="Andreopoulos B."/>
            <person name="Cheng J.F."/>
            <person name="Woyke T."/>
            <person name="Pelin A."/>
            <person name="Henrissat B."/>
            <person name="Reynolds N.K."/>
            <person name="Benny G.L."/>
            <person name="Smith M.E."/>
            <person name="James T.Y."/>
            <person name="Grigoriev I.V."/>
        </authorList>
    </citation>
    <scope>NUCLEOTIDE SEQUENCE [LARGE SCALE GENOMIC DNA]</scope>
</reference>
<keyword evidence="4 6" id="KW-0009">Actin-binding</keyword>
<dbReference type="InterPro" id="IPR034666">
    <property type="entry name" value="ARPC2/4"/>
</dbReference>
<evidence type="ECO:0000256" key="5">
    <source>
        <dbReference type="ARBA" id="ARBA00023212"/>
    </source>
</evidence>
<dbReference type="OrthoDB" id="148331at2759"/>
<dbReference type="PANTHER" id="PTHR12058">
    <property type="entry name" value="ARP2/3 COMPLEX 34 KDA SUBUNIT"/>
    <property type="match status" value="1"/>
</dbReference>
<proteinExistence type="inferred from homology"/>
<keyword evidence="5 6" id="KW-0206">Cytoskeleton</keyword>
<evidence type="ECO:0000313" key="7">
    <source>
        <dbReference type="EMBL" id="RKP12028.1"/>
    </source>
</evidence>
<dbReference type="SUPFAM" id="SSF69645">
    <property type="entry name" value="Arp2/3 complex subunits"/>
    <property type="match status" value="2"/>
</dbReference>
<dbReference type="GO" id="GO:0034314">
    <property type="term" value="P:Arp2/3 complex-mediated actin nucleation"/>
    <property type="evidence" value="ECO:0007669"/>
    <property type="project" value="InterPro"/>
</dbReference>
<dbReference type="GO" id="GO:0051015">
    <property type="term" value="F:actin filament binding"/>
    <property type="evidence" value="ECO:0007669"/>
    <property type="project" value="TreeGrafter"/>
</dbReference>
<dbReference type="PANTHER" id="PTHR12058:SF0">
    <property type="entry name" value="ACTIN-RELATED PROTEIN 2_3 COMPLEX SUBUNIT 2"/>
    <property type="match status" value="1"/>
</dbReference>
<comment type="subunit">
    <text evidence="6">Component of the Arp2/3 complex.</text>
</comment>
<dbReference type="AlphaFoldDB" id="A0A4P9XZU6"/>
<accession>A0A4P9XZU6</accession>
<gene>
    <name evidence="7" type="ORF">BJ684DRAFT_21402</name>
</gene>
<evidence type="ECO:0000256" key="1">
    <source>
        <dbReference type="ARBA" id="ARBA00004245"/>
    </source>
</evidence>
<dbReference type="EMBL" id="KZ988518">
    <property type="protein sequence ID" value="RKP12028.1"/>
    <property type="molecule type" value="Genomic_DNA"/>
</dbReference>
<dbReference type="Proteomes" id="UP000267251">
    <property type="component" value="Unassembled WGS sequence"/>
</dbReference>
<protein>
    <recommendedName>
        <fullName evidence="6">Arp2/3 complex 34 kDa subunit</fullName>
    </recommendedName>
</protein>
<dbReference type="InterPro" id="IPR007188">
    <property type="entry name" value="ARPC2"/>
</dbReference>
<evidence type="ECO:0000256" key="3">
    <source>
        <dbReference type="ARBA" id="ARBA00022490"/>
    </source>
</evidence>
<evidence type="ECO:0000313" key="8">
    <source>
        <dbReference type="Proteomes" id="UP000267251"/>
    </source>
</evidence>
<dbReference type="FunFam" id="3.30.1460.20:FF:000003">
    <property type="entry name" value="Arp2/3 complex 34 kDa subunit"/>
    <property type="match status" value="1"/>
</dbReference>
<sequence>MILLDHQNAVLRDTLKARFSTQKQELVNITLVDFDGVTYHVHTPDTDNLGILFVSMRLRCFSELQNYGATDLLRAEFGDTLQDKAEDGWDLTLKFDLSTSPGSEELLQKIANLKTIVLAAPFSRAFDQHDNETADPDLMTIHYRDEETIYVRAQSDRVTVIFSTVFREETDRIFGKVFLQEFVDARKQLALQNAPPVLHSREPPLELKHLPELAGVTEANGLHFITFVLFPRHFAPGPVRDSTIAQLQLFRDYLHYHIKCAKAHMHTRMRRRVAEFLKVLNRAKPERTDKEKKLASGRTFKRN</sequence>
<dbReference type="Gene3D" id="3.30.1460.20">
    <property type="match status" value="2"/>
</dbReference>
<comment type="similarity">
    <text evidence="2 6">Belongs to the ARPC2 family.</text>
</comment>
<dbReference type="GO" id="GO:0005885">
    <property type="term" value="C:Arp2/3 protein complex"/>
    <property type="evidence" value="ECO:0007669"/>
    <property type="project" value="InterPro"/>
</dbReference>
<comment type="subcellular location">
    <subcellularLocation>
        <location evidence="1 6">Cytoplasm</location>
        <location evidence="1 6">Cytoskeleton</location>
    </subcellularLocation>
</comment>
<dbReference type="GO" id="GO:0005200">
    <property type="term" value="F:structural constituent of cytoskeleton"/>
    <property type="evidence" value="ECO:0007669"/>
    <property type="project" value="TreeGrafter"/>
</dbReference>
<evidence type="ECO:0000256" key="2">
    <source>
        <dbReference type="ARBA" id="ARBA00007192"/>
    </source>
</evidence>
<keyword evidence="3 6" id="KW-0963">Cytoplasm</keyword>
<comment type="function">
    <text evidence="6">Functions as actin-binding component of the Arp2/3 complex which is involved in regulation of actin polymerization and together with an activating nucleation-promoting factor (NPF) mediates the formation of branched actin networks.</text>
</comment>